<evidence type="ECO:0000313" key="2">
    <source>
        <dbReference type="Proteomes" id="UP000070263"/>
    </source>
</evidence>
<sequence>MQDATNIEELRTVVGNKIDYYNTQRRHSQLDIKSRENMWSNYLTRQMNKLFFDIDFFTPHPAGGVLPLRKVTGGPQKAQKNMSDFLGEAHILLQPRSS</sequence>
<organism evidence="1 2">
    <name type="scientific">candidate division MSBL1 archaeon SCGC-AAA382A20</name>
    <dbReference type="NCBI Taxonomy" id="1698280"/>
    <lineage>
        <taxon>Archaea</taxon>
        <taxon>Methanobacteriati</taxon>
        <taxon>Methanobacteriota</taxon>
        <taxon>candidate division MSBL1</taxon>
    </lineage>
</organism>
<dbReference type="EMBL" id="LHYE01000030">
    <property type="protein sequence ID" value="KXB06789.1"/>
    <property type="molecule type" value="Genomic_DNA"/>
</dbReference>
<proteinExistence type="predicted"/>
<reference evidence="1 2" key="1">
    <citation type="journal article" date="2016" name="Sci. Rep.">
        <title>Metabolic traits of an uncultured archaeal lineage -MSBL1- from brine pools of the Red Sea.</title>
        <authorList>
            <person name="Mwirichia R."/>
            <person name="Alam I."/>
            <person name="Rashid M."/>
            <person name="Vinu M."/>
            <person name="Ba-Alawi W."/>
            <person name="Anthony Kamau A."/>
            <person name="Kamanda Ngugi D."/>
            <person name="Goker M."/>
            <person name="Klenk H.P."/>
            <person name="Bajic V."/>
            <person name="Stingl U."/>
        </authorList>
    </citation>
    <scope>NUCLEOTIDE SEQUENCE [LARGE SCALE GENOMIC DNA]</scope>
    <source>
        <strain evidence="1">SCGC-AAA382A20</strain>
    </source>
</reference>
<name>A0A133VK25_9EURY</name>
<dbReference type="AlphaFoldDB" id="A0A133VK25"/>
<evidence type="ECO:0000313" key="1">
    <source>
        <dbReference type="EMBL" id="KXB06789.1"/>
    </source>
</evidence>
<keyword evidence="2" id="KW-1185">Reference proteome</keyword>
<comment type="caution">
    <text evidence="1">The sequence shown here is derived from an EMBL/GenBank/DDBJ whole genome shotgun (WGS) entry which is preliminary data.</text>
</comment>
<protein>
    <submittedName>
        <fullName evidence="1">Uncharacterized protein</fullName>
    </submittedName>
</protein>
<gene>
    <name evidence="1" type="ORF">AKJ51_02875</name>
</gene>
<accession>A0A133VK25</accession>
<dbReference type="Proteomes" id="UP000070263">
    <property type="component" value="Unassembled WGS sequence"/>
</dbReference>